<gene>
    <name evidence="1" type="ORF">HK413_12115</name>
</gene>
<keyword evidence="2" id="KW-1185">Reference proteome</keyword>
<proteinExistence type="predicted"/>
<accession>A0ABX1W330</accession>
<dbReference type="Proteomes" id="UP000566071">
    <property type="component" value="Unassembled WGS sequence"/>
</dbReference>
<reference evidence="1 2" key="1">
    <citation type="submission" date="2020-05" db="EMBL/GenBank/DDBJ databases">
        <authorList>
            <person name="Khan S.A."/>
            <person name="Jeon C.O."/>
            <person name="Chun B.H."/>
        </authorList>
    </citation>
    <scope>NUCLEOTIDE SEQUENCE [LARGE SCALE GENOMIC DNA]</scope>
    <source>
        <strain evidence="1 2">S1162</strain>
    </source>
</reference>
<evidence type="ECO:0000313" key="2">
    <source>
        <dbReference type="Proteomes" id="UP000566071"/>
    </source>
</evidence>
<dbReference type="EMBL" id="JABFCR010000059">
    <property type="protein sequence ID" value="NNU34631.1"/>
    <property type="molecule type" value="Genomic_DNA"/>
</dbReference>
<protein>
    <submittedName>
        <fullName evidence="1">Uncharacterized protein</fullName>
    </submittedName>
</protein>
<organism evidence="1 2">
    <name type="scientific">Mucilaginibacter humi</name>
    <dbReference type="NCBI Taxonomy" id="2732510"/>
    <lineage>
        <taxon>Bacteria</taxon>
        <taxon>Pseudomonadati</taxon>
        <taxon>Bacteroidota</taxon>
        <taxon>Sphingobacteriia</taxon>
        <taxon>Sphingobacteriales</taxon>
        <taxon>Sphingobacteriaceae</taxon>
        <taxon>Mucilaginibacter</taxon>
    </lineage>
</organism>
<comment type="caution">
    <text evidence="1">The sequence shown here is derived from an EMBL/GenBank/DDBJ whole genome shotgun (WGS) entry which is preliminary data.</text>
</comment>
<dbReference type="RefSeq" id="WP_175270308.1">
    <property type="nucleotide sequence ID" value="NZ_JABFCR010000059.1"/>
</dbReference>
<name>A0ABX1W330_9SPHI</name>
<sequence length="80" mass="9084">MRIEFTTNDCVYSVHFGYAYIDIDEGKTAAPIQGATYCPGQKSIMLKGPEGFAGYEWYNEDMSQKLGTGQNMELYPRRQT</sequence>
<evidence type="ECO:0000313" key="1">
    <source>
        <dbReference type="EMBL" id="NNU34631.1"/>
    </source>
</evidence>